<evidence type="ECO:0000313" key="2">
    <source>
        <dbReference type="Proteomes" id="UP001060085"/>
    </source>
</evidence>
<sequence length="1188" mass="135754">MASQYHVFLNFRGKDTRKKFTDHLYTALVQAGLHTFRDDEETEKGGNFISEVQKAIQHSKCSVIVFSKSYASSRWCLDELLTILEHKRNNEGHVVLPIYYDVEPTEVRKQTGNTGKALARIEEQFKVESNVTGDELSNKIKQWKKALGEVADLGGMVLHNHFDGHESKFIKKVVEVIKEKLNHRLLLNITPYLVGMQSRVRKINLWLQGAATDVNVLIISGMGGIGKTTTAKFVYNLNFERFESCSFLSNVREIAAQAHGLLQLQRQYLSDILKNKAEKVRSIDEGMNKIKDAVNGKRILLVLDDVDQGEQLTAILGTRDWFFPGSKIIITTRQEGLLKVYRDCNVYRVERLDKNESLQLFSWHAFAHEAPANGYQELSKRIVQHCGGLPLALQLLGSSLSGKSLNVWESAIKKLKVIPDSQILNKLRISYDSLHDDHDKNMFLHIACFFIGKDKDFTIRILDECDFFTTIGIENLVDRNLLEIDEYNKLRMHQLLQDMGKEIIHQESPRDPGKRSRLWYHMDSFNVLKEKQGTETIEGLVLDMHMLMESKFAETSSGKHSSRELVDQSMGQHFGFFKWNMKDSDPKGAHDMVLKTDSFERMHKLRFLLFNSVKFTGHYREFPRGIKWIRWHGFPLKSIPRDFPLKSLVALDMRYSKLKRLFTEAKHLLCLKILNLSHSHSLSKTPDLLLLPNLERLILKDCINLVDIHESIGSLNYLVCLSLKDCKSLQRLPESIGMLKSLETLDISGCSSLNTWPNEPRKLESLKVFRADKVALNRLFTTTQEVKPAQASICSWLFKPSKPNEIQRLSLPEYLVSLSLADCNLSEVDFPQYFNKMSMLRNLNLSKNPIQGLPDCIRGLTGLKVLRLNSCTKLQSLVGLPKVEILLVGHCKSLEKISYLSALCKPKHIEHTACAKLLDVEGLIKVEPFSKMADYWSFIDLATIEEMLVNIFNPSTQSVMKLPVQVLHELHISSTFILGKEVPCQFNIRSSESSNLVRVSLPTNLRIKGFNICCIYSLTSEKIWVRDYQPLLYASISNKTKTLKGNYVPTRFGVPEANEEMMWLSYWDVGNQMELDDGDELEVLVVARNFFELREVGIDFIFDETEKNTDKKDQFLHTPNYAARTRYHFLSKQVVSGDDIFLPILHSDWDESSFSSIGIIGEDEELHESNHSTGAEETKESQSSDGGG</sequence>
<evidence type="ECO:0000313" key="1">
    <source>
        <dbReference type="EMBL" id="KAI5658203.1"/>
    </source>
</evidence>
<keyword evidence="2" id="KW-1185">Reference proteome</keyword>
<gene>
    <name evidence="1" type="ORF">M9H77_26996</name>
</gene>
<protein>
    <submittedName>
        <fullName evidence="1">Uncharacterized protein</fullName>
    </submittedName>
</protein>
<reference evidence="2" key="1">
    <citation type="journal article" date="2023" name="Nat. Plants">
        <title>Single-cell RNA sequencing provides a high-resolution roadmap for understanding the multicellular compartmentation of specialized metabolism.</title>
        <authorList>
            <person name="Sun S."/>
            <person name="Shen X."/>
            <person name="Li Y."/>
            <person name="Li Y."/>
            <person name="Wang S."/>
            <person name="Li R."/>
            <person name="Zhang H."/>
            <person name="Shen G."/>
            <person name="Guo B."/>
            <person name="Wei J."/>
            <person name="Xu J."/>
            <person name="St-Pierre B."/>
            <person name="Chen S."/>
            <person name="Sun C."/>
        </authorList>
    </citation>
    <scope>NUCLEOTIDE SEQUENCE [LARGE SCALE GENOMIC DNA]</scope>
</reference>
<accession>A0ACC0ADY9</accession>
<dbReference type="EMBL" id="CM044706">
    <property type="protein sequence ID" value="KAI5658203.1"/>
    <property type="molecule type" value="Genomic_DNA"/>
</dbReference>
<name>A0ACC0ADY9_CATRO</name>
<comment type="caution">
    <text evidence="1">The sequence shown here is derived from an EMBL/GenBank/DDBJ whole genome shotgun (WGS) entry which is preliminary data.</text>
</comment>
<proteinExistence type="predicted"/>
<dbReference type="Proteomes" id="UP001060085">
    <property type="component" value="Linkage Group LG06"/>
</dbReference>
<organism evidence="1 2">
    <name type="scientific">Catharanthus roseus</name>
    <name type="common">Madagascar periwinkle</name>
    <name type="synonym">Vinca rosea</name>
    <dbReference type="NCBI Taxonomy" id="4058"/>
    <lineage>
        <taxon>Eukaryota</taxon>
        <taxon>Viridiplantae</taxon>
        <taxon>Streptophyta</taxon>
        <taxon>Embryophyta</taxon>
        <taxon>Tracheophyta</taxon>
        <taxon>Spermatophyta</taxon>
        <taxon>Magnoliopsida</taxon>
        <taxon>eudicotyledons</taxon>
        <taxon>Gunneridae</taxon>
        <taxon>Pentapetalae</taxon>
        <taxon>asterids</taxon>
        <taxon>lamiids</taxon>
        <taxon>Gentianales</taxon>
        <taxon>Apocynaceae</taxon>
        <taxon>Rauvolfioideae</taxon>
        <taxon>Vinceae</taxon>
        <taxon>Catharanthinae</taxon>
        <taxon>Catharanthus</taxon>
    </lineage>
</organism>